<organism evidence="4 5">
    <name type="scientific">Caulobacter zeae</name>
    <dbReference type="NCBI Taxonomy" id="2055137"/>
    <lineage>
        <taxon>Bacteria</taxon>
        <taxon>Pseudomonadati</taxon>
        <taxon>Pseudomonadota</taxon>
        <taxon>Alphaproteobacteria</taxon>
        <taxon>Caulobacterales</taxon>
        <taxon>Caulobacteraceae</taxon>
        <taxon>Caulobacter</taxon>
    </lineage>
</organism>
<evidence type="ECO:0000259" key="3">
    <source>
        <dbReference type="Pfam" id="PF02525"/>
    </source>
</evidence>
<dbReference type="Gene3D" id="3.40.50.360">
    <property type="match status" value="1"/>
</dbReference>
<proteinExistence type="inferred from homology"/>
<evidence type="ECO:0000256" key="1">
    <source>
        <dbReference type="ARBA" id="ARBA00006252"/>
    </source>
</evidence>
<dbReference type="InterPro" id="IPR003680">
    <property type="entry name" value="Flavodoxin_fold"/>
</dbReference>
<dbReference type="EMBL" id="PJRS01000007">
    <property type="protein sequence ID" value="PLR28629.1"/>
    <property type="molecule type" value="Genomic_DNA"/>
</dbReference>
<dbReference type="InterPro" id="IPR051545">
    <property type="entry name" value="NAD(P)H_dehydrogenase_qn"/>
</dbReference>
<feature type="domain" description="Flavodoxin-like fold" evidence="3">
    <location>
        <begin position="1"/>
        <end position="188"/>
    </location>
</feature>
<keyword evidence="2" id="KW-0560">Oxidoreductase</keyword>
<comment type="caution">
    <text evidence="4">The sequence shown here is derived from an EMBL/GenBank/DDBJ whole genome shotgun (WGS) entry which is preliminary data.</text>
</comment>
<accession>A0A2N5DRE9</accession>
<evidence type="ECO:0000256" key="2">
    <source>
        <dbReference type="ARBA" id="ARBA00023002"/>
    </source>
</evidence>
<evidence type="ECO:0000313" key="4">
    <source>
        <dbReference type="EMBL" id="PLR28629.1"/>
    </source>
</evidence>
<dbReference type="GO" id="GO:0003955">
    <property type="term" value="F:NAD(P)H dehydrogenase (quinone) activity"/>
    <property type="evidence" value="ECO:0007669"/>
    <property type="project" value="TreeGrafter"/>
</dbReference>
<keyword evidence="5" id="KW-1185">Reference proteome</keyword>
<dbReference type="InterPro" id="IPR029039">
    <property type="entry name" value="Flavoprotein-like_sf"/>
</dbReference>
<name>A0A2N5DRE9_9CAUL</name>
<dbReference type="GO" id="GO:0005829">
    <property type="term" value="C:cytosol"/>
    <property type="evidence" value="ECO:0007669"/>
    <property type="project" value="TreeGrafter"/>
</dbReference>
<dbReference type="AlphaFoldDB" id="A0A2N5DRE9"/>
<evidence type="ECO:0000313" key="5">
    <source>
        <dbReference type="Proteomes" id="UP000234479"/>
    </source>
</evidence>
<dbReference type="PANTHER" id="PTHR10204:SF34">
    <property type="entry name" value="NAD(P)H DEHYDROGENASE [QUINONE] 1 ISOFORM 1"/>
    <property type="match status" value="1"/>
</dbReference>
<dbReference type="OrthoDB" id="9798454at2"/>
<dbReference type="SUPFAM" id="SSF52218">
    <property type="entry name" value="Flavoproteins"/>
    <property type="match status" value="1"/>
</dbReference>
<sequence>MKHVVILAHPKPTSFCAAIARTCVEHLRATDQEVVLRDLYAENFDPRLKAEELPTAFGVTPAADVIAERSMLSGAKSLVFVYPFWFNAPPAILKGYVDRVLGMGFGYASIGGRMESLMDGVSLTSFSTSGAPEHWVESTGALKALMTVFDQHVAKVCGLRVLDHVHFGDIVPNMTEEWGADTLQRVRDKLDGLFALAYV</sequence>
<reference evidence="4 5" key="1">
    <citation type="submission" date="2017-12" db="EMBL/GenBank/DDBJ databases">
        <title>The genome sequence of Caulobacter sp. 410.</title>
        <authorList>
            <person name="Gao J."/>
            <person name="Mao X."/>
            <person name="Sun J."/>
        </authorList>
    </citation>
    <scope>NUCLEOTIDE SEQUENCE [LARGE SCALE GENOMIC DNA]</scope>
    <source>
        <strain evidence="4 5">410</strain>
    </source>
</reference>
<comment type="similarity">
    <text evidence="1">Belongs to the NAD(P)H dehydrogenase (quinone) family.</text>
</comment>
<protein>
    <submittedName>
        <fullName evidence="4">NAD(P)H dehydrogenase</fullName>
    </submittedName>
</protein>
<dbReference type="PANTHER" id="PTHR10204">
    <property type="entry name" value="NAD P H OXIDOREDUCTASE-RELATED"/>
    <property type="match status" value="1"/>
</dbReference>
<dbReference type="Pfam" id="PF02525">
    <property type="entry name" value="Flavodoxin_2"/>
    <property type="match status" value="1"/>
</dbReference>
<gene>
    <name evidence="4" type="ORF">SGCZBJ_01900</name>
</gene>
<dbReference type="Proteomes" id="UP000234479">
    <property type="component" value="Unassembled WGS sequence"/>
</dbReference>